<dbReference type="PANTHER" id="PTHR35011">
    <property type="entry name" value="2,3-DIKETO-L-GULONATE TRAP TRANSPORTER SMALL PERMEASE PROTEIN YIAM"/>
    <property type="match status" value="1"/>
</dbReference>
<dbReference type="GO" id="GO:0015740">
    <property type="term" value="P:C4-dicarboxylate transport"/>
    <property type="evidence" value="ECO:0007669"/>
    <property type="project" value="TreeGrafter"/>
</dbReference>
<protein>
    <recommendedName>
        <fullName evidence="9">Tripartite ATP-independent periplasmic transporters DctQ component domain-containing protein</fullName>
    </recommendedName>
</protein>
<dbReference type="AlphaFoldDB" id="A0A645BY20"/>
<evidence type="ECO:0000313" key="10">
    <source>
        <dbReference type="EMBL" id="MPM70145.1"/>
    </source>
</evidence>
<evidence type="ECO:0000259" key="9">
    <source>
        <dbReference type="Pfam" id="PF04290"/>
    </source>
</evidence>
<dbReference type="EMBL" id="VSSQ01023301">
    <property type="protein sequence ID" value="MPM70145.1"/>
    <property type="molecule type" value="Genomic_DNA"/>
</dbReference>
<evidence type="ECO:0000256" key="8">
    <source>
        <dbReference type="SAM" id="Phobius"/>
    </source>
</evidence>
<name>A0A645BY20_9ZZZZ</name>
<dbReference type="Pfam" id="PF04290">
    <property type="entry name" value="DctQ"/>
    <property type="match status" value="1"/>
</dbReference>
<proteinExistence type="predicted"/>
<comment type="subcellular location">
    <subcellularLocation>
        <location evidence="1">Cell inner membrane</location>
        <topology evidence="1">Multi-pass membrane protein</topology>
    </subcellularLocation>
</comment>
<dbReference type="GO" id="GO:0022857">
    <property type="term" value="F:transmembrane transporter activity"/>
    <property type="evidence" value="ECO:0007669"/>
    <property type="project" value="TreeGrafter"/>
</dbReference>
<feature type="transmembrane region" description="Helical" evidence="8">
    <location>
        <begin position="89"/>
        <end position="106"/>
    </location>
</feature>
<evidence type="ECO:0000256" key="3">
    <source>
        <dbReference type="ARBA" id="ARBA00022475"/>
    </source>
</evidence>
<evidence type="ECO:0000256" key="4">
    <source>
        <dbReference type="ARBA" id="ARBA00022519"/>
    </source>
</evidence>
<keyword evidence="4" id="KW-0997">Cell inner membrane</keyword>
<keyword evidence="3" id="KW-1003">Cell membrane</keyword>
<feature type="domain" description="Tripartite ATP-independent periplasmic transporters DctQ component" evidence="9">
    <location>
        <begin position="26"/>
        <end position="154"/>
    </location>
</feature>
<evidence type="ECO:0000256" key="1">
    <source>
        <dbReference type="ARBA" id="ARBA00004429"/>
    </source>
</evidence>
<keyword evidence="2" id="KW-0813">Transport</keyword>
<organism evidence="10">
    <name type="scientific">bioreactor metagenome</name>
    <dbReference type="NCBI Taxonomy" id="1076179"/>
    <lineage>
        <taxon>unclassified sequences</taxon>
        <taxon>metagenomes</taxon>
        <taxon>ecological metagenomes</taxon>
    </lineage>
</organism>
<keyword evidence="5 8" id="KW-0812">Transmembrane</keyword>
<keyword evidence="6 8" id="KW-1133">Transmembrane helix</keyword>
<evidence type="ECO:0000256" key="7">
    <source>
        <dbReference type="ARBA" id="ARBA00023136"/>
    </source>
</evidence>
<evidence type="ECO:0000256" key="5">
    <source>
        <dbReference type="ARBA" id="ARBA00022692"/>
    </source>
</evidence>
<comment type="caution">
    <text evidence="10">The sequence shown here is derived from an EMBL/GenBank/DDBJ whole genome shotgun (WGS) entry which is preliminary data.</text>
</comment>
<evidence type="ECO:0000256" key="2">
    <source>
        <dbReference type="ARBA" id="ARBA00022448"/>
    </source>
</evidence>
<reference evidence="10" key="1">
    <citation type="submission" date="2019-08" db="EMBL/GenBank/DDBJ databases">
        <authorList>
            <person name="Kucharzyk K."/>
            <person name="Murdoch R.W."/>
            <person name="Higgins S."/>
            <person name="Loffler F."/>
        </authorList>
    </citation>
    <scope>NUCLEOTIDE SEQUENCE</scope>
</reference>
<dbReference type="PANTHER" id="PTHR35011:SF2">
    <property type="entry name" value="2,3-DIKETO-L-GULONATE TRAP TRANSPORTER SMALL PERMEASE PROTEIN YIAM"/>
    <property type="match status" value="1"/>
</dbReference>
<dbReference type="GO" id="GO:0005886">
    <property type="term" value="C:plasma membrane"/>
    <property type="evidence" value="ECO:0007669"/>
    <property type="project" value="UniProtKB-SubCell"/>
</dbReference>
<accession>A0A645BY20</accession>
<dbReference type="InterPro" id="IPR007387">
    <property type="entry name" value="TRAP_DctQ"/>
</dbReference>
<feature type="transmembrane region" description="Helical" evidence="8">
    <location>
        <begin position="50"/>
        <end position="68"/>
    </location>
</feature>
<sequence>MSVYKKIMDVIAEIEKVVMSLVLAFITVITFANVLVRKLSDSQFAWTEELVINLFVLTVMLGCALCAREGSLISLSLIFDRLKVGGKKVFALIITVANTLFWVLLLKTGIDKVMTQMANGKHTFSLGWPEWVFSIFLPIGCVFLILHTIEFCIDVMTENAPCVKSEEEGGNN</sequence>
<evidence type="ECO:0000256" key="6">
    <source>
        <dbReference type="ARBA" id="ARBA00022989"/>
    </source>
</evidence>
<feature type="transmembrane region" description="Helical" evidence="8">
    <location>
        <begin position="126"/>
        <end position="146"/>
    </location>
</feature>
<feature type="transmembrane region" description="Helical" evidence="8">
    <location>
        <begin position="21"/>
        <end position="38"/>
    </location>
</feature>
<dbReference type="InterPro" id="IPR055348">
    <property type="entry name" value="DctQ"/>
</dbReference>
<gene>
    <name evidence="10" type="ORF">SDC9_117098</name>
</gene>
<keyword evidence="7 8" id="KW-0472">Membrane</keyword>